<dbReference type="GO" id="GO:0008171">
    <property type="term" value="F:O-methyltransferase activity"/>
    <property type="evidence" value="ECO:0007669"/>
    <property type="project" value="InterPro"/>
</dbReference>
<dbReference type="PROSITE" id="PS51683">
    <property type="entry name" value="SAM_OMT_II"/>
    <property type="match status" value="1"/>
</dbReference>
<protein>
    <submittedName>
        <fullName evidence="5">O-methyltransferase</fullName>
    </submittedName>
</protein>
<dbReference type="SUPFAM" id="SSF53335">
    <property type="entry name" value="S-adenosyl-L-methionine-dependent methyltransferases"/>
    <property type="match status" value="1"/>
</dbReference>
<dbReference type="InterPro" id="IPR029063">
    <property type="entry name" value="SAM-dependent_MTases_sf"/>
</dbReference>
<dbReference type="InterPro" id="IPR036388">
    <property type="entry name" value="WH-like_DNA-bd_sf"/>
</dbReference>
<keyword evidence="6" id="KW-1185">Reference proteome</keyword>
<comment type="caution">
    <text evidence="5">The sequence shown here is derived from an EMBL/GenBank/DDBJ whole genome shotgun (WGS) entry which is preliminary data.</text>
</comment>
<evidence type="ECO:0000256" key="2">
    <source>
        <dbReference type="ARBA" id="ARBA00022679"/>
    </source>
</evidence>
<feature type="domain" description="O-methyltransferase C-terminal" evidence="4">
    <location>
        <begin position="189"/>
        <end position="372"/>
    </location>
</feature>
<evidence type="ECO:0000313" key="5">
    <source>
        <dbReference type="EMBL" id="GEN98940.1"/>
    </source>
</evidence>
<dbReference type="PANTHER" id="PTHR43712:SF2">
    <property type="entry name" value="O-METHYLTRANSFERASE CICE"/>
    <property type="match status" value="1"/>
</dbReference>
<dbReference type="GO" id="GO:0046983">
    <property type="term" value="F:protein dimerization activity"/>
    <property type="evidence" value="ECO:0007669"/>
    <property type="project" value="InterPro"/>
</dbReference>
<dbReference type="EMBL" id="BJYR01000005">
    <property type="protein sequence ID" value="GEN98940.1"/>
    <property type="molecule type" value="Genomic_DNA"/>
</dbReference>
<dbReference type="Gene3D" id="1.10.10.10">
    <property type="entry name" value="Winged helix-like DNA-binding domain superfamily/Winged helix DNA-binding domain"/>
    <property type="match status" value="1"/>
</dbReference>
<evidence type="ECO:0000313" key="6">
    <source>
        <dbReference type="Proteomes" id="UP000321464"/>
    </source>
</evidence>
<dbReference type="Gene3D" id="3.40.50.150">
    <property type="entry name" value="Vaccinia Virus protein VP39"/>
    <property type="match status" value="1"/>
</dbReference>
<keyword evidence="2 5" id="KW-0808">Transferase</keyword>
<reference evidence="5 6" key="1">
    <citation type="submission" date="2019-07" db="EMBL/GenBank/DDBJ databases">
        <title>Whole genome shotgun sequence of Novosphingobium sediminis NBRC 106119.</title>
        <authorList>
            <person name="Hosoyama A."/>
            <person name="Uohara A."/>
            <person name="Ohji S."/>
            <person name="Ichikawa N."/>
        </authorList>
    </citation>
    <scope>NUCLEOTIDE SEQUENCE [LARGE SCALE GENOMIC DNA]</scope>
    <source>
        <strain evidence="5 6">NBRC 106119</strain>
    </source>
</reference>
<dbReference type="AlphaFoldDB" id="A0A512AGX1"/>
<evidence type="ECO:0000256" key="3">
    <source>
        <dbReference type="ARBA" id="ARBA00022691"/>
    </source>
</evidence>
<accession>A0A512AGX1</accession>
<dbReference type="Proteomes" id="UP000321464">
    <property type="component" value="Unassembled WGS sequence"/>
</dbReference>
<dbReference type="InterPro" id="IPR001077">
    <property type="entry name" value="COMT_C"/>
</dbReference>
<dbReference type="GO" id="GO:0032259">
    <property type="term" value="P:methylation"/>
    <property type="evidence" value="ECO:0007669"/>
    <property type="project" value="UniProtKB-KW"/>
</dbReference>
<evidence type="ECO:0000259" key="4">
    <source>
        <dbReference type="Pfam" id="PF00891"/>
    </source>
</evidence>
<dbReference type="SUPFAM" id="SSF46785">
    <property type="entry name" value="Winged helix' DNA-binding domain"/>
    <property type="match status" value="1"/>
</dbReference>
<organism evidence="5 6">
    <name type="scientific">Novosphingobium sediminis</name>
    <dbReference type="NCBI Taxonomy" id="707214"/>
    <lineage>
        <taxon>Bacteria</taxon>
        <taxon>Pseudomonadati</taxon>
        <taxon>Pseudomonadota</taxon>
        <taxon>Alphaproteobacteria</taxon>
        <taxon>Sphingomonadales</taxon>
        <taxon>Sphingomonadaceae</taxon>
        <taxon>Novosphingobium</taxon>
    </lineage>
</organism>
<name>A0A512AGX1_9SPHN</name>
<proteinExistence type="predicted"/>
<keyword evidence="3" id="KW-0949">S-adenosyl-L-methionine</keyword>
<dbReference type="InterPro" id="IPR036390">
    <property type="entry name" value="WH_DNA-bd_sf"/>
</dbReference>
<gene>
    <name evidence="5" type="ORF">NSE01_07730</name>
</gene>
<dbReference type="PANTHER" id="PTHR43712">
    <property type="entry name" value="PUTATIVE (AFU_ORTHOLOGUE AFUA_4G14580)-RELATED"/>
    <property type="match status" value="1"/>
</dbReference>
<sequence>MDMSNRLDLPQRAGLKERWIIWRNRLLTNPRFQSWSAAFPLTRPIVRSRARRAFDLVAGFAYAQVLAACVEGGLLDLLAEGPCDTLTAANRAGLGLAATERLLRAAASLGIAESLPGGRWTLGMDGAALQCNPGARAMIRHHALLYADLADPLALLRADRKEPTALSDFWTYARASATGAVPPGKQGDADNEPAAAAYSALMAASQAMVSEQLIAAYKFSKHKAMLDVGGGTGAFVRAVGNAAPALRLGLFDLPDVVAGAEASLGRDALIAPRLALHKGSFLHDPLPTGFDLITLVRILHDHDDEPALRLLRAVRAALPPGGTLLIGEPMAGAAGGGAMGDAYFGLYLWAMGSGRPRRPAELGAMLRSAGFSSWHEVSTHLPLVCGAIVARV</sequence>
<dbReference type="InterPro" id="IPR016461">
    <property type="entry name" value="COMT-like"/>
</dbReference>
<keyword evidence="1 5" id="KW-0489">Methyltransferase</keyword>
<dbReference type="Gene3D" id="1.10.287.1350">
    <property type="match status" value="1"/>
</dbReference>
<dbReference type="CDD" id="cd02440">
    <property type="entry name" value="AdoMet_MTases"/>
    <property type="match status" value="1"/>
</dbReference>
<dbReference type="Pfam" id="PF00891">
    <property type="entry name" value="Methyltransf_2"/>
    <property type="match status" value="1"/>
</dbReference>
<evidence type="ECO:0000256" key="1">
    <source>
        <dbReference type="ARBA" id="ARBA00022603"/>
    </source>
</evidence>